<name>A0ABY0P106_9HYPH</name>
<gene>
    <name evidence="1" type="ORF">SAMN05421844_104513</name>
</gene>
<sequence length="313" mass="35510">MPWGADGAGESNQLNETFALATPSYRGDIERCRLLCASIDRFVTGHAVHYLLIEDRDVPLFRDLEGPRRRILPESQLLPGWLQSRPDPLSFGTRRLWTGFQALARGIPPLRGWHAQQLRKFAVAKTCAEDVILFADSDMLFVRPFDLTSLSDDGAIRLYRKPDAITADMARHIPWCNHASALLGLDAPSFPSPDYINNLVSWRRDHVLALLDHVESVSGRDWVSAIARERQFSEYVIYGYFVERVLGLEAAGHWPDARELCKVYWFSEDVAGMDRLASFEEVLEPWQVAIGIQSFIGEPLDRIRALFERQASA</sequence>
<proteinExistence type="predicted"/>
<reference evidence="1 2" key="1">
    <citation type="submission" date="2016-10" db="EMBL/GenBank/DDBJ databases">
        <authorList>
            <person name="Varghese N."/>
            <person name="Submissions S."/>
        </authorList>
    </citation>
    <scope>NUCLEOTIDE SEQUENCE [LARGE SCALE GENOMIC DNA]</scope>
    <source>
        <strain evidence="1 2">DSM 26672</strain>
    </source>
</reference>
<comment type="caution">
    <text evidence="1">The sequence shown here is derived from an EMBL/GenBank/DDBJ whole genome shotgun (WGS) entry which is preliminary data.</text>
</comment>
<evidence type="ECO:0008006" key="3">
    <source>
        <dbReference type="Google" id="ProtNLM"/>
    </source>
</evidence>
<dbReference type="InterPro" id="IPR045499">
    <property type="entry name" value="DUF6492"/>
</dbReference>
<keyword evidence="2" id="KW-1185">Reference proteome</keyword>
<protein>
    <recommendedName>
        <fullName evidence="3">Glycosyl transferase</fullName>
    </recommendedName>
</protein>
<accession>A0ABY0P106</accession>
<organism evidence="1 2">
    <name type="scientific">Bosea robiniae</name>
    <dbReference type="NCBI Taxonomy" id="1036780"/>
    <lineage>
        <taxon>Bacteria</taxon>
        <taxon>Pseudomonadati</taxon>
        <taxon>Pseudomonadota</taxon>
        <taxon>Alphaproteobacteria</taxon>
        <taxon>Hyphomicrobiales</taxon>
        <taxon>Boseaceae</taxon>
        <taxon>Bosea</taxon>
    </lineage>
</organism>
<evidence type="ECO:0000313" key="2">
    <source>
        <dbReference type="Proteomes" id="UP000199468"/>
    </source>
</evidence>
<dbReference type="Pfam" id="PF20102">
    <property type="entry name" value="DUF6492"/>
    <property type="match status" value="1"/>
</dbReference>
<evidence type="ECO:0000313" key="1">
    <source>
        <dbReference type="EMBL" id="SDG62054.1"/>
    </source>
</evidence>
<dbReference type="EMBL" id="FNBZ01000004">
    <property type="protein sequence ID" value="SDG62054.1"/>
    <property type="molecule type" value="Genomic_DNA"/>
</dbReference>
<dbReference type="Proteomes" id="UP000199468">
    <property type="component" value="Unassembled WGS sequence"/>
</dbReference>